<dbReference type="Proteomes" id="UP000011135">
    <property type="component" value="Unassembled WGS sequence"/>
</dbReference>
<dbReference type="Gene3D" id="3.60.21.10">
    <property type="match status" value="1"/>
</dbReference>
<reference evidence="6 7" key="1">
    <citation type="submission" date="2012-12" db="EMBL/GenBank/DDBJ databases">
        <title>Genome assembly of Fulvivirga imtechensis AK7.</title>
        <authorList>
            <person name="Nupur N."/>
            <person name="Khatri I."/>
            <person name="Kumar R."/>
            <person name="Subramanian S."/>
            <person name="Pinnaka A."/>
        </authorList>
    </citation>
    <scope>NUCLEOTIDE SEQUENCE [LARGE SCALE GENOMIC DNA]</scope>
    <source>
        <strain evidence="6 7">AK7</strain>
    </source>
</reference>
<feature type="domain" description="Calcineurin-like phosphoesterase" evidence="5">
    <location>
        <begin position="3"/>
        <end position="176"/>
    </location>
</feature>
<dbReference type="InterPro" id="IPR029052">
    <property type="entry name" value="Metallo-depent_PP-like"/>
</dbReference>
<keyword evidence="7" id="KW-1185">Reference proteome</keyword>
<comment type="similarity">
    <text evidence="4">Belongs to the cyclic nucleotide phosphodiesterase class-III family.</text>
</comment>
<evidence type="ECO:0000256" key="4">
    <source>
        <dbReference type="ARBA" id="ARBA00025742"/>
    </source>
</evidence>
<evidence type="ECO:0000313" key="7">
    <source>
        <dbReference type="Proteomes" id="UP000011135"/>
    </source>
</evidence>
<proteinExistence type="inferred from homology"/>
<dbReference type="GO" id="GO:0016787">
    <property type="term" value="F:hydrolase activity"/>
    <property type="evidence" value="ECO:0007669"/>
    <property type="project" value="UniProtKB-KW"/>
</dbReference>
<dbReference type="AlphaFoldDB" id="L8K0C6"/>
<dbReference type="eggNOG" id="COG1409">
    <property type="taxonomic scope" value="Bacteria"/>
</dbReference>
<evidence type="ECO:0000256" key="2">
    <source>
        <dbReference type="ARBA" id="ARBA00022801"/>
    </source>
</evidence>
<keyword evidence="1" id="KW-0479">Metal-binding</keyword>
<organism evidence="6 7">
    <name type="scientific">Fulvivirga imtechensis AK7</name>
    <dbReference type="NCBI Taxonomy" id="1237149"/>
    <lineage>
        <taxon>Bacteria</taxon>
        <taxon>Pseudomonadati</taxon>
        <taxon>Bacteroidota</taxon>
        <taxon>Cytophagia</taxon>
        <taxon>Cytophagales</taxon>
        <taxon>Fulvivirgaceae</taxon>
        <taxon>Fulvivirga</taxon>
    </lineage>
</organism>
<sequence>MKKVAFITDIHLNEPSPTVDPKQNWATIIEDLKSRKIGEVVFGGDIGDHNAHQWFFETLRPFSLKLVLGNHDNFNQVAKYYRNGHGTNELFYTLEDSDYKYLFLDTSSTEISPLQLTWLKAEVNSNKNLVLFIHHPIFAVDTPIDKVHPLKNRAELQPLLKATGKEITVFCGHYHMNDERTEGNIRQIITHASSYQIVKSAKEIVTDNSTFGYRIIEFDEDGIKTEEVSFGTK</sequence>
<dbReference type="InterPro" id="IPR050884">
    <property type="entry name" value="CNP_phosphodiesterase-III"/>
</dbReference>
<protein>
    <submittedName>
        <fullName evidence="6">3',5'-cyclic-nucleotide phosphodiesterase</fullName>
    </submittedName>
</protein>
<gene>
    <name evidence="6" type="ORF">C900_00893</name>
</gene>
<comment type="caution">
    <text evidence="6">The sequence shown here is derived from an EMBL/GenBank/DDBJ whole genome shotgun (WGS) entry which is preliminary data.</text>
</comment>
<dbReference type="EMBL" id="AMZN01000014">
    <property type="protein sequence ID" value="ELR72932.1"/>
    <property type="molecule type" value="Genomic_DNA"/>
</dbReference>
<accession>L8K0C6</accession>
<dbReference type="Pfam" id="PF00149">
    <property type="entry name" value="Metallophos"/>
    <property type="match status" value="1"/>
</dbReference>
<dbReference type="InterPro" id="IPR004843">
    <property type="entry name" value="Calcineurin-like_PHP"/>
</dbReference>
<dbReference type="RefSeq" id="WP_009578595.1">
    <property type="nucleotide sequence ID" value="NZ_AMZN01000014.1"/>
</dbReference>
<keyword evidence="2" id="KW-0378">Hydrolase</keyword>
<dbReference type="SUPFAM" id="SSF56300">
    <property type="entry name" value="Metallo-dependent phosphatases"/>
    <property type="match status" value="1"/>
</dbReference>
<keyword evidence="3" id="KW-0408">Iron</keyword>
<name>L8K0C6_9BACT</name>
<dbReference type="PANTHER" id="PTHR42988:SF2">
    <property type="entry name" value="CYCLIC NUCLEOTIDE PHOSPHODIESTERASE CBUA0032-RELATED"/>
    <property type="match status" value="1"/>
</dbReference>
<dbReference type="GO" id="GO:0046872">
    <property type="term" value="F:metal ion binding"/>
    <property type="evidence" value="ECO:0007669"/>
    <property type="project" value="UniProtKB-KW"/>
</dbReference>
<dbReference type="STRING" id="1237149.C900_00893"/>
<evidence type="ECO:0000256" key="1">
    <source>
        <dbReference type="ARBA" id="ARBA00022723"/>
    </source>
</evidence>
<dbReference type="PANTHER" id="PTHR42988">
    <property type="entry name" value="PHOSPHOHYDROLASE"/>
    <property type="match status" value="1"/>
</dbReference>
<dbReference type="OrthoDB" id="651281at2"/>
<evidence type="ECO:0000256" key="3">
    <source>
        <dbReference type="ARBA" id="ARBA00023004"/>
    </source>
</evidence>
<evidence type="ECO:0000313" key="6">
    <source>
        <dbReference type="EMBL" id="ELR72932.1"/>
    </source>
</evidence>
<evidence type="ECO:0000259" key="5">
    <source>
        <dbReference type="Pfam" id="PF00149"/>
    </source>
</evidence>